<feature type="compositionally biased region" description="Polar residues" evidence="1">
    <location>
        <begin position="27"/>
        <end position="57"/>
    </location>
</feature>
<dbReference type="Proteomes" id="UP000009328">
    <property type="component" value="Unassembled WGS sequence"/>
</dbReference>
<dbReference type="GO" id="GO:0005829">
    <property type="term" value="C:cytosol"/>
    <property type="evidence" value="ECO:0007669"/>
    <property type="project" value="TreeGrafter"/>
</dbReference>
<dbReference type="PROSITE" id="PS50829">
    <property type="entry name" value="GYF"/>
    <property type="match status" value="1"/>
</dbReference>
<feature type="compositionally biased region" description="Polar residues" evidence="1">
    <location>
        <begin position="422"/>
        <end position="438"/>
    </location>
</feature>
<dbReference type="PANTHER" id="PTHR14445">
    <property type="entry name" value="GRB10 INTERACTING GYF PROTEIN"/>
    <property type="match status" value="1"/>
</dbReference>
<feature type="region of interest" description="Disordered" evidence="1">
    <location>
        <begin position="418"/>
        <end position="521"/>
    </location>
</feature>
<feature type="region of interest" description="Disordered" evidence="1">
    <location>
        <begin position="325"/>
        <end position="345"/>
    </location>
</feature>
<protein>
    <submittedName>
        <fullName evidence="3">GYF domain-containing protein mpd2</fullName>
    </submittedName>
</protein>
<dbReference type="PANTHER" id="PTHR14445:SF36">
    <property type="entry name" value="FI03272P-RELATED"/>
    <property type="match status" value="1"/>
</dbReference>
<feature type="compositionally biased region" description="Polar residues" evidence="1">
    <location>
        <begin position="479"/>
        <end position="491"/>
    </location>
</feature>
<proteinExistence type="predicted"/>
<feature type="compositionally biased region" description="Basic and acidic residues" evidence="1">
    <location>
        <begin position="439"/>
        <end position="450"/>
    </location>
</feature>
<gene>
    <name evidence="3" type="ORF">BN7_4639</name>
</gene>
<dbReference type="Pfam" id="PF02213">
    <property type="entry name" value="GYF"/>
    <property type="match status" value="1"/>
</dbReference>
<keyword evidence="4" id="KW-1185">Reference proteome</keyword>
<feature type="compositionally biased region" description="Low complexity" evidence="1">
    <location>
        <begin position="380"/>
        <end position="397"/>
    </location>
</feature>
<sequence>MRPTPSRGGSQEASAPSTSKTTKTWDQDQQYIPNTFSDSSFQQPQSNFATNPEPATSNSRVYTIDELLAVWSQIQEKISNGESVESYRSLQPIKELIEQIDGDRTFQGTLSKKDDPQVVEINEKLNDFSRWAKNESTTSSTNQVPTSSIPGINTSRLNDNVLTGSPFLNNSLLSAGTDQSLNSPYGNGGASVFGQPTFNNLVQPAQINWYYLDPTNNQQGPFDGISMHSWFIAGYLSLNLNIRREEEFSYYPLQQLMSSTNNQFSPFLTPLPNLAPQSASFSNSLNFDQQLPDLFNQSLSLQQPQAQTGYGNLQNGIQPNWTKQLQAQQLQASTSGRNSPWVTQPDLSQDAVSAQNFRIGGQSPFVNQSFTNQNASTSLSTAPVADTTDATTSSVPSQDEDILNQINNKVLDSVLKDESPASKEQTAPKSEVKPQQSTSRKEQSKAKDSIPSKTISSAPQVASSTTSAAAVATPVQKQAAKTSNGQQPTAEESSKAVKAEQTKSSAPKLAPWANKSVSNAPQLTLEQIQRLEAEESAKQTKAKVKQDKLLAAQLLANTEKSIKDSEAPKTILPTTSSWGTPTKASAPPAKTLLDIQREEEAAASAAAAAAAAAVSASNGSSSASTTPLKKPAAANKNSFASIATSSVPSTNAWTTVSSNRKPVVKTQAPKITSTVKPVTPEILRSVSANTAAQLQPTSQVYKTVSPRQEFLNWVRTSMKLNKGVNKDEVLQVLLMLPVGSESSEIVADTIYSNSSTMDGRRFAQDFMKRRKAVEDQSQDGLSWDEALRISAENDDDGWDFQVVGKKKKGKN</sequence>
<dbReference type="AlphaFoldDB" id="K0KPW1"/>
<evidence type="ECO:0000313" key="3">
    <source>
        <dbReference type="EMBL" id="CCH45061.1"/>
    </source>
</evidence>
<dbReference type="SUPFAM" id="SSF55277">
    <property type="entry name" value="GYF domain"/>
    <property type="match status" value="1"/>
</dbReference>
<evidence type="ECO:0000256" key="1">
    <source>
        <dbReference type="SAM" id="MobiDB-lite"/>
    </source>
</evidence>
<feature type="region of interest" description="Disordered" evidence="1">
    <location>
        <begin position="377"/>
        <end position="403"/>
    </location>
</feature>
<feature type="compositionally biased region" description="Polar residues" evidence="1">
    <location>
        <begin position="333"/>
        <end position="345"/>
    </location>
</feature>
<dbReference type="eggNOG" id="KOG1862">
    <property type="taxonomic scope" value="Eukaryota"/>
</dbReference>
<feature type="region of interest" description="Disordered" evidence="1">
    <location>
        <begin position="1"/>
        <end position="57"/>
    </location>
</feature>
<organism evidence="3 4">
    <name type="scientific">Wickerhamomyces ciferrii (strain ATCC 14091 / BCRC 22168 / CBS 111 / JCM 3599 / NBRC 0793 / NRRL Y-1031 F-60-10)</name>
    <name type="common">Yeast</name>
    <name type="synonym">Pichia ciferrii</name>
    <dbReference type="NCBI Taxonomy" id="1206466"/>
    <lineage>
        <taxon>Eukaryota</taxon>
        <taxon>Fungi</taxon>
        <taxon>Dikarya</taxon>
        <taxon>Ascomycota</taxon>
        <taxon>Saccharomycotina</taxon>
        <taxon>Saccharomycetes</taxon>
        <taxon>Phaffomycetales</taxon>
        <taxon>Wickerhamomycetaceae</taxon>
        <taxon>Wickerhamomyces</taxon>
    </lineage>
</organism>
<comment type="caution">
    <text evidence="3">The sequence shown here is derived from an EMBL/GenBank/DDBJ whole genome shotgun (WGS) entry which is preliminary data.</text>
</comment>
<name>K0KPW1_WICCF</name>
<evidence type="ECO:0000313" key="4">
    <source>
        <dbReference type="Proteomes" id="UP000009328"/>
    </source>
</evidence>
<dbReference type="InterPro" id="IPR035445">
    <property type="entry name" value="GYF-like_dom_sf"/>
</dbReference>
<dbReference type="HOGENOM" id="CLU_019270_0_0_1"/>
<dbReference type="STRING" id="1206466.K0KPW1"/>
<dbReference type="EMBL" id="CAIF01000179">
    <property type="protein sequence ID" value="CCH45061.1"/>
    <property type="molecule type" value="Genomic_DNA"/>
</dbReference>
<feature type="compositionally biased region" description="Polar residues" evidence="1">
    <location>
        <begin position="7"/>
        <end position="16"/>
    </location>
</feature>
<dbReference type="InterPro" id="IPR051640">
    <property type="entry name" value="GRB10-interact_GYF"/>
</dbReference>
<feature type="compositionally biased region" description="Polar residues" evidence="1">
    <location>
        <begin position="572"/>
        <end position="583"/>
    </location>
</feature>
<feature type="compositionally biased region" description="Low complexity" evidence="1">
    <location>
        <begin position="456"/>
        <end position="476"/>
    </location>
</feature>
<feature type="compositionally biased region" description="Basic and acidic residues" evidence="1">
    <location>
        <begin position="492"/>
        <end position="501"/>
    </location>
</feature>
<dbReference type="SMART" id="SM00444">
    <property type="entry name" value="GYF"/>
    <property type="match status" value="1"/>
</dbReference>
<feature type="region of interest" description="Disordered" evidence="1">
    <location>
        <begin position="566"/>
        <end position="587"/>
    </location>
</feature>
<accession>K0KPW1</accession>
<dbReference type="Gene3D" id="3.30.1490.40">
    <property type="match status" value="1"/>
</dbReference>
<reference evidence="3 4" key="1">
    <citation type="journal article" date="2012" name="Eukaryot. Cell">
        <title>Draft genome sequence of Wickerhamomyces ciferrii NRRL Y-1031 F-60-10.</title>
        <authorList>
            <person name="Schneider J."/>
            <person name="Andrea H."/>
            <person name="Blom J."/>
            <person name="Jaenicke S."/>
            <person name="Ruckert C."/>
            <person name="Schorsch C."/>
            <person name="Szczepanowski R."/>
            <person name="Farwick M."/>
            <person name="Goesmann A."/>
            <person name="Puhler A."/>
            <person name="Schaffer S."/>
            <person name="Tauch A."/>
            <person name="Kohler T."/>
            <person name="Brinkrolf K."/>
        </authorList>
    </citation>
    <scope>NUCLEOTIDE SEQUENCE [LARGE SCALE GENOMIC DNA]</scope>
    <source>
        <strain evidence="4">ATCC 14091 / BCRC 22168 / CBS 111 / JCM 3599 / NBRC 0793 / NRRL Y-1031 F-60-10</strain>
    </source>
</reference>
<dbReference type="InParanoid" id="K0KPW1"/>
<evidence type="ECO:0000259" key="2">
    <source>
        <dbReference type="PROSITE" id="PS50829"/>
    </source>
</evidence>
<dbReference type="InterPro" id="IPR003169">
    <property type="entry name" value="GYF"/>
</dbReference>
<feature type="domain" description="GYF" evidence="2">
    <location>
        <begin position="206"/>
        <end position="254"/>
    </location>
</feature>
<dbReference type="FunCoup" id="K0KPW1">
    <property type="interactions" value="69"/>
</dbReference>